<dbReference type="Gene3D" id="1.10.150.450">
    <property type="match status" value="1"/>
</dbReference>
<dbReference type="PANTHER" id="PTHR12725:SF72">
    <property type="entry name" value="HALOACID DEHALOGENASE-LIKE HYDROLASE"/>
    <property type="match status" value="1"/>
</dbReference>
<dbReference type="Gene3D" id="3.40.50.1000">
    <property type="entry name" value="HAD superfamily/HAD-like"/>
    <property type="match status" value="1"/>
</dbReference>
<gene>
    <name evidence="1" type="ORF">GIB67_040526</name>
</gene>
<name>A0A7J7L5H6_9MAGN</name>
<dbReference type="InterPro" id="IPR036412">
    <property type="entry name" value="HAD-like_sf"/>
</dbReference>
<dbReference type="OrthoDB" id="1065058at2759"/>
<evidence type="ECO:0000313" key="1">
    <source>
        <dbReference type="EMBL" id="KAF6137818.1"/>
    </source>
</evidence>
<dbReference type="Proteomes" id="UP000541444">
    <property type="component" value="Unassembled WGS sequence"/>
</dbReference>
<comment type="caution">
    <text evidence="1">The sequence shown here is derived from an EMBL/GenBank/DDBJ whole genome shotgun (WGS) entry which is preliminary data.</text>
</comment>
<dbReference type="SUPFAM" id="SSF56784">
    <property type="entry name" value="HAD-like"/>
    <property type="match status" value="1"/>
</dbReference>
<dbReference type="AlphaFoldDB" id="A0A7J7L5H6"/>
<accession>A0A7J7L5H6</accession>
<keyword evidence="2" id="KW-1185">Reference proteome</keyword>
<protein>
    <submittedName>
        <fullName evidence="1">Uncharacterized protein</fullName>
    </submittedName>
</protein>
<sequence length="229" mass="25981">MDYQDNHQISQSPQYDCLLFDIDDTLYPLSSGIAAECRKNIQEYMLQKLGIEENKISEMCALLYKAYGTTMAGLRAIGYEFDYDEFHGFVHGRLPYEKLKPDPVLRSLLLSLPHRKVHFSQLNAASELPKTQIFCKPSEAAIEKALKIADINPQKTIFFDDNIRNILSGKDVGLHTVHVGTSHKSKGADFALESIHNIKEALPELWEADEKSENMTYSHKVAIETYVKA</sequence>
<dbReference type="PANTHER" id="PTHR12725">
    <property type="entry name" value="HALOACID DEHALOGENASE-LIKE HYDROLASE"/>
    <property type="match status" value="1"/>
</dbReference>
<dbReference type="NCBIfam" id="TIGR01509">
    <property type="entry name" value="HAD-SF-IA-v3"/>
    <property type="match status" value="1"/>
</dbReference>
<dbReference type="InterPro" id="IPR006439">
    <property type="entry name" value="HAD-SF_hydro_IA"/>
</dbReference>
<dbReference type="EMBL" id="JACGCM010002624">
    <property type="protein sequence ID" value="KAF6137818.1"/>
    <property type="molecule type" value="Genomic_DNA"/>
</dbReference>
<dbReference type="InterPro" id="IPR023214">
    <property type="entry name" value="HAD_sf"/>
</dbReference>
<reference evidence="1 2" key="1">
    <citation type="journal article" date="2020" name="IScience">
        <title>Genome Sequencing of the Endangered Kingdonia uniflora (Circaeasteraceae, Ranunculales) Reveals Potential Mechanisms of Evolutionary Specialization.</title>
        <authorList>
            <person name="Sun Y."/>
            <person name="Deng T."/>
            <person name="Zhang A."/>
            <person name="Moore M.J."/>
            <person name="Landis J.B."/>
            <person name="Lin N."/>
            <person name="Zhang H."/>
            <person name="Zhang X."/>
            <person name="Huang J."/>
            <person name="Zhang X."/>
            <person name="Sun H."/>
            <person name="Wang H."/>
        </authorList>
    </citation>
    <scope>NUCLEOTIDE SEQUENCE [LARGE SCALE GENOMIC DNA]</scope>
    <source>
        <strain evidence="1">TB1705</strain>
        <tissue evidence="1">Leaf</tissue>
    </source>
</reference>
<proteinExistence type="predicted"/>
<evidence type="ECO:0000313" key="2">
    <source>
        <dbReference type="Proteomes" id="UP000541444"/>
    </source>
</evidence>
<organism evidence="1 2">
    <name type="scientific">Kingdonia uniflora</name>
    <dbReference type="NCBI Taxonomy" id="39325"/>
    <lineage>
        <taxon>Eukaryota</taxon>
        <taxon>Viridiplantae</taxon>
        <taxon>Streptophyta</taxon>
        <taxon>Embryophyta</taxon>
        <taxon>Tracheophyta</taxon>
        <taxon>Spermatophyta</taxon>
        <taxon>Magnoliopsida</taxon>
        <taxon>Ranunculales</taxon>
        <taxon>Circaeasteraceae</taxon>
        <taxon>Kingdonia</taxon>
    </lineage>
</organism>